<dbReference type="Proteomes" id="UP000190064">
    <property type="component" value="Unassembled WGS sequence"/>
</dbReference>
<name>A0A1T1HAD3_OCELI</name>
<dbReference type="GO" id="GO:0000155">
    <property type="term" value="F:phosphorelay sensor kinase activity"/>
    <property type="evidence" value="ECO:0007669"/>
    <property type="project" value="InterPro"/>
</dbReference>
<sequence>MLFFLNSLFDVLSVIDSGLTLNDPVVSAGRARLISYPVAITFLVVCCLLLTAGVSHYSYYSTLAQLEQESHFKLNLYKKVVLSELKRHAYLPLMLSKDDQVLEFLYDSELKMEGQALNAHLESLSEGTDALNIYLMNTEGTTIATSNWKEKTSYLGVNYRYRPYFLNALAGQPSIFFAIGVTTKIPGLFLSHPVYLNDEVAGVVVLKVSMRPLEKLWAEQGAEKVFLTDANDIIFSSTEASWRFNALFKLTSEQRESLRADRKYLDYPIKSLPILRDPEVQDYRLIRIVERPRLGKHYLWLTQALPNSPWKLHIMASALGAREAAINAFFLGLLLSSLVGLLAYMLMKRKRVADRLREAHDLLEQRVEACTKELSESNLQLTHEIEQRQKAHEALRRAQDDLIQSSKLAALGQMSAGITHELNQPLSAIQTFARNGEKLVARERYAAGENFSRIFALTSRMGEIINHLKTFARKSQKRREAVDLRLSVENALLLVDHMSQRDQVEIGLVIEGDPQLIVAGDPVRLEQVFVNLLSNGIQALHSSDNPDKRIVIRLRAVQGHAEVIIHDNGPGFDDQVLESIFDPFFTTKEVGEGMGLGLSIVYGILMEHNGEIDARNNQGAEIRVCLPLFQPRNQKVHPATEGNDL</sequence>
<dbReference type="Gene3D" id="3.30.450.20">
    <property type="entry name" value="PAS domain"/>
    <property type="match status" value="2"/>
</dbReference>
<evidence type="ECO:0000256" key="4">
    <source>
        <dbReference type="ARBA" id="ARBA00022475"/>
    </source>
</evidence>
<dbReference type="InterPro" id="IPR036097">
    <property type="entry name" value="HisK_dim/P_sf"/>
</dbReference>
<dbReference type="SMART" id="SM00387">
    <property type="entry name" value="HATPase_c"/>
    <property type="match status" value="1"/>
</dbReference>
<keyword evidence="10" id="KW-0418">Kinase</keyword>
<keyword evidence="6" id="KW-0597">Phosphoprotein</keyword>
<keyword evidence="13" id="KW-0902">Two-component regulatory system</keyword>
<dbReference type="PIRSF" id="PIRSF036431">
    <property type="entry name" value="STHK_DctB"/>
    <property type="match status" value="1"/>
</dbReference>
<dbReference type="InterPro" id="IPR036890">
    <property type="entry name" value="HATPase_C_sf"/>
</dbReference>
<keyword evidence="14 17" id="KW-0472">Membrane</keyword>
<accession>A0A1T1HAD3</accession>
<dbReference type="SUPFAM" id="SSF103190">
    <property type="entry name" value="Sensory domain-like"/>
    <property type="match status" value="1"/>
</dbReference>
<dbReference type="CDD" id="cd00082">
    <property type="entry name" value="HisKA"/>
    <property type="match status" value="1"/>
</dbReference>
<keyword evidence="9" id="KW-0547">Nucleotide-binding</keyword>
<organism evidence="19 20">
    <name type="scientific">Oceanospirillum linum</name>
    <dbReference type="NCBI Taxonomy" id="966"/>
    <lineage>
        <taxon>Bacteria</taxon>
        <taxon>Pseudomonadati</taxon>
        <taxon>Pseudomonadota</taxon>
        <taxon>Gammaproteobacteria</taxon>
        <taxon>Oceanospirillales</taxon>
        <taxon>Oceanospirillaceae</taxon>
        <taxon>Oceanospirillum</taxon>
    </lineage>
</organism>
<evidence type="ECO:0000313" key="20">
    <source>
        <dbReference type="Proteomes" id="UP000190064"/>
    </source>
</evidence>
<dbReference type="InterPro" id="IPR004358">
    <property type="entry name" value="Sig_transdc_His_kin-like_C"/>
</dbReference>
<dbReference type="PRINTS" id="PR00344">
    <property type="entry name" value="BCTRLSENSOR"/>
</dbReference>
<evidence type="ECO:0000256" key="7">
    <source>
        <dbReference type="ARBA" id="ARBA00022679"/>
    </source>
</evidence>
<evidence type="ECO:0000256" key="5">
    <source>
        <dbReference type="ARBA" id="ARBA00022519"/>
    </source>
</evidence>
<keyword evidence="16" id="KW-0175">Coiled coil</keyword>
<keyword evidence="8 17" id="KW-0812">Transmembrane</keyword>
<dbReference type="Pfam" id="PF00512">
    <property type="entry name" value="HisKA"/>
    <property type="match status" value="1"/>
</dbReference>
<evidence type="ECO:0000313" key="19">
    <source>
        <dbReference type="EMBL" id="OOV86700.1"/>
    </source>
</evidence>
<keyword evidence="5" id="KW-0997">Cell inner membrane</keyword>
<feature type="domain" description="Histidine kinase" evidence="18">
    <location>
        <begin position="417"/>
        <end position="630"/>
    </location>
</feature>
<dbReference type="Gene3D" id="1.10.287.130">
    <property type="match status" value="1"/>
</dbReference>
<dbReference type="InterPro" id="IPR003594">
    <property type="entry name" value="HATPase_dom"/>
</dbReference>
<dbReference type="PANTHER" id="PTHR43065">
    <property type="entry name" value="SENSOR HISTIDINE KINASE"/>
    <property type="match status" value="1"/>
</dbReference>
<dbReference type="STRING" id="966.BTA35_0212580"/>
<dbReference type="InterPro" id="IPR029151">
    <property type="entry name" value="Sensor-like_sf"/>
</dbReference>
<dbReference type="EC" id="2.7.13.3" evidence="3"/>
<dbReference type="AlphaFoldDB" id="A0A1T1HAD3"/>
<dbReference type="SUPFAM" id="SSF47384">
    <property type="entry name" value="Homodimeric domain of signal transducing histidine kinase"/>
    <property type="match status" value="1"/>
</dbReference>
<dbReference type="GO" id="GO:0005524">
    <property type="term" value="F:ATP binding"/>
    <property type="evidence" value="ECO:0007669"/>
    <property type="project" value="UniProtKB-KW"/>
</dbReference>
<dbReference type="InterPro" id="IPR033479">
    <property type="entry name" value="dCache_1"/>
</dbReference>
<evidence type="ECO:0000256" key="11">
    <source>
        <dbReference type="ARBA" id="ARBA00022840"/>
    </source>
</evidence>
<evidence type="ECO:0000256" key="1">
    <source>
        <dbReference type="ARBA" id="ARBA00000085"/>
    </source>
</evidence>
<proteinExistence type="predicted"/>
<dbReference type="Pfam" id="PF02518">
    <property type="entry name" value="HATPase_c"/>
    <property type="match status" value="1"/>
</dbReference>
<keyword evidence="7" id="KW-0808">Transferase</keyword>
<dbReference type="SMART" id="SM00388">
    <property type="entry name" value="HisKA"/>
    <property type="match status" value="1"/>
</dbReference>
<evidence type="ECO:0000256" key="17">
    <source>
        <dbReference type="SAM" id="Phobius"/>
    </source>
</evidence>
<dbReference type="EMBL" id="MTSD02000005">
    <property type="protein sequence ID" value="OOV86700.1"/>
    <property type="molecule type" value="Genomic_DNA"/>
</dbReference>
<dbReference type="SUPFAM" id="SSF55874">
    <property type="entry name" value="ATPase domain of HSP90 chaperone/DNA topoisomerase II/histidine kinase"/>
    <property type="match status" value="1"/>
</dbReference>
<evidence type="ECO:0000256" key="8">
    <source>
        <dbReference type="ARBA" id="ARBA00022692"/>
    </source>
</evidence>
<comment type="caution">
    <text evidence="19">The sequence shown here is derived from an EMBL/GenBank/DDBJ whole genome shotgun (WGS) entry which is preliminary data.</text>
</comment>
<feature type="transmembrane region" description="Helical" evidence="17">
    <location>
        <begin position="324"/>
        <end position="347"/>
    </location>
</feature>
<dbReference type="Gene3D" id="3.30.565.10">
    <property type="entry name" value="Histidine kinase-like ATPase, C-terminal domain"/>
    <property type="match status" value="1"/>
</dbReference>
<evidence type="ECO:0000256" key="14">
    <source>
        <dbReference type="ARBA" id="ARBA00023136"/>
    </source>
</evidence>
<dbReference type="Pfam" id="PF02743">
    <property type="entry name" value="dCache_1"/>
    <property type="match status" value="1"/>
</dbReference>
<evidence type="ECO:0000256" key="16">
    <source>
        <dbReference type="SAM" id="Coils"/>
    </source>
</evidence>
<dbReference type="GO" id="GO:0005886">
    <property type="term" value="C:plasma membrane"/>
    <property type="evidence" value="ECO:0007669"/>
    <property type="project" value="UniProtKB-SubCell"/>
</dbReference>
<evidence type="ECO:0000256" key="2">
    <source>
        <dbReference type="ARBA" id="ARBA00004429"/>
    </source>
</evidence>
<dbReference type="InterPro" id="IPR005467">
    <property type="entry name" value="His_kinase_dom"/>
</dbReference>
<dbReference type="PROSITE" id="PS50109">
    <property type="entry name" value="HIS_KIN"/>
    <property type="match status" value="1"/>
</dbReference>
<dbReference type="Gene3D" id="6.10.250.3020">
    <property type="match status" value="1"/>
</dbReference>
<evidence type="ECO:0000256" key="10">
    <source>
        <dbReference type="ARBA" id="ARBA00022777"/>
    </source>
</evidence>
<feature type="transmembrane region" description="Helical" evidence="17">
    <location>
        <begin position="38"/>
        <end position="60"/>
    </location>
</feature>
<keyword evidence="4" id="KW-1003">Cell membrane</keyword>
<dbReference type="InterPro" id="IPR003661">
    <property type="entry name" value="HisK_dim/P_dom"/>
</dbReference>
<evidence type="ECO:0000259" key="18">
    <source>
        <dbReference type="PROSITE" id="PS50109"/>
    </source>
</evidence>
<protein>
    <recommendedName>
        <fullName evidence="15">C4-dicarboxylate transport sensor protein DctB</fullName>
        <ecNumber evidence="3">2.7.13.3</ecNumber>
    </recommendedName>
</protein>
<dbReference type="PANTHER" id="PTHR43065:SF46">
    <property type="entry name" value="C4-DICARBOXYLATE TRANSPORT SENSOR PROTEIN DCTB"/>
    <property type="match status" value="1"/>
</dbReference>
<comment type="catalytic activity">
    <reaction evidence="1">
        <text>ATP + protein L-histidine = ADP + protein N-phospho-L-histidine.</text>
        <dbReference type="EC" id="2.7.13.3"/>
    </reaction>
</comment>
<feature type="coiled-coil region" evidence="16">
    <location>
        <begin position="353"/>
        <end position="380"/>
    </location>
</feature>
<evidence type="ECO:0000256" key="12">
    <source>
        <dbReference type="ARBA" id="ARBA00022989"/>
    </source>
</evidence>
<keyword evidence="11" id="KW-0067">ATP-binding</keyword>
<evidence type="ECO:0000256" key="3">
    <source>
        <dbReference type="ARBA" id="ARBA00012438"/>
    </source>
</evidence>
<gene>
    <name evidence="19" type="ORF">BTA35_0212580</name>
</gene>
<reference evidence="19" key="1">
    <citation type="submission" date="2017-02" db="EMBL/GenBank/DDBJ databases">
        <title>Draft Genome Sequence of the Salt Water Bacterium Oceanospirillum linum ATCC 11336.</title>
        <authorList>
            <person name="Trachtenberg A.M."/>
            <person name="Carney J.G."/>
            <person name="Linnane J.D."/>
            <person name="Rheaume B.A."/>
            <person name="Pitts N.L."/>
            <person name="Mykles D.L."/>
            <person name="Maclea K.S."/>
        </authorList>
    </citation>
    <scope>NUCLEOTIDE SEQUENCE [LARGE SCALE GENOMIC DNA]</scope>
    <source>
        <strain evidence="19">ATCC 11336</strain>
    </source>
</reference>
<keyword evidence="12 17" id="KW-1133">Transmembrane helix</keyword>
<comment type="subcellular location">
    <subcellularLocation>
        <location evidence="2">Cell inner membrane</location>
        <topology evidence="2">Multi-pass membrane protein</topology>
    </subcellularLocation>
</comment>
<dbReference type="InterPro" id="IPR017055">
    <property type="entry name" value="Sig_transdc_His_kinase_DctB"/>
</dbReference>
<evidence type="ECO:0000256" key="9">
    <source>
        <dbReference type="ARBA" id="ARBA00022741"/>
    </source>
</evidence>
<evidence type="ECO:0000256" key="15">
    <source>
        <dbReference type="ARBA" id="ARBA00073143"/>
    </source>
</evidence>
<evidence type="ECO:0000256" key="6">
    <source>
        <dbReference type="ARBA" id="ARBA00022553"/>
    </source>
</evidence>
<dbReference type="FunFam" id="1.10.287.130:FF:000049">
    <property type="entry name" value="C4-dicarboxylate transport sensor protein DctB"/>
    <property type="match status" value="1"/>
</dbReference>
<evidence type="ECO:0000256" key="13">
    <source>
        <dbReference type="ARBA" id="ARBA00023012"/>
    </source>
</evidence>
<keyword evidence="20" id="KW-1185">Reference proteome</keyword>
<dbReference type="CDD" id="cd12914">
    <property type="entry name" value="PDC1_DGC_like"/>
    <property type="match status" value="1"/>
</dbReference>